<organism evidence="8 9">
    <name type="scientific">Trifolium subterraneum</name>
    <name type="common">Subterranean clover</name>
    <dbReference type="NCBI Taxonomy" id="3900"/>
    <lineage>
        <taxon>Eukaryota</taxon>
        <taxon>Viridiplantae</taxon>
        <taxon>Streptophyta</taxon>
        <taxon>Embryophyta</taxon>
        <taxon>Tracheophyta</taxon>
        <taxon>Spermatophyta</taxon>
        <taxon>Magnoliopsida</taxon>
        <taxon>eudicotyledons</taxon>
        <taxon>Gunneridae</taxon>
        <taxon>Pentapetalae</taxon>
        <taxon>rosids</taxon>
        <taxon>fabids</taxon>
        <taxon>Fabales</taxon>
        <taxon>Fabaceae</taxon>
        <taxon>Papilionoideae</taxon>
        <taxon>50 kb inversion clade</taxon>
        <taxon>NPAAA clade</taxon>
        <taxon>Hologalegina</taxon>
        <taxon>IRL clade</taxon>
        <taxon>Trifolieae</taxon>
        <taxon>Trifolium</taxon>
    </lineage>
</organism>
<dbReference type="InterPro" id="IPR041118">
    <property type="entry name" value="Rx_N"/>
</dbReference>
<dbReference type="Proteomes" id="UP000242715">
    <property type="component" value="Unassembled WGS sequence"/>
</dbReference>
<accession>A0A2Z6N912</accession>
<sequence>MAEMAVSFAIDKLLPLLTEETKLLRGVHKEFSDIKAELESIQAFLKDADKRAVAEGNNTGEGVKIWVRQLREAAFQIEDIIDNYMMYVEQQPRNPGCAALLNNFSHLFKTLKQRHQIASGIQDIKSSLCGIKERSKDYSFQQSLDQGSSNSRGSQNAKLHPLREAALYIDEADVVGFEEPRKTLMDWMFEGREDPTVLSVVGMGGQGKTTLVKKVFDNKDVIAHFDCRVWITVSQTYDVEELLRDMLLKLYKQKGDNPPQNINQMDQRSLTEELTNYLKQKRYVVVFDDVWSEKFWDGIKFAVIDNKSGSKIFITTWKEKVLVSCKISSFTKVLNLQPLTPEQSLKLFNKRAFKFEYGGCCPEELIGIANEIVQKCQGLPLAIVAIGGLLSTKEKHVFEWQRFSENLSAELKKDTHLMGIKEVLGLSYDDLPYYLKSCLLYFGMYAEDYEVKSTRVIRQWIAEGFVKEERGKTLEEVAKGYLTELIHRSLVQVSSLKIGGKVKSCRVHDLIHEMILEKSEDLNFCTQISEDSKSSLSGIIRCLSLTTTSNNLTPCIASSHVRSLLVITDKESKIFFEDKLPKDFNLLRVLDCHFGSLMSFPENLGNFIHLKYLSLGSCEMLEIPKSIAMLHNLETLNIHACIELPKEIRKLGKLRHLTCMVLSLIQLEDGIGEMTSLQTLLNVSLVMDGAAKIIEGLGKLKHMRDLRLIGVRREDGIILSSSINEMQHLEKLIVESILGNESSSEVIDLDLISLPIKLRKLKLDGTLQKLPEWIPKLQNLVELTLYSSCLIEDPLKSLNCLQHLLSLSIGVRAYKGLCLHFEDGWFQKLKELKVTYCQELREVIIDKGALPSLKKLKLYKLWSMDNIPTGIQHLEKLEVLRMEYILVQNISTEEWNSMQHVPLVQISDRNGRSIPNPRS</sequence>
<dbReference type="Pfam" id="PF23559">
    <property type="entry name" value="WHD_DRP"/>
    <property type="match status" value="1"/>
</dbReference>
<reference evidence="9" key="1">
    <citation type="journal article" date="2017" name="Front. Plant Sci.">
        <title>Climate Clever Clovers: New Paradigm to Reduce the Environmental Footprint of Ruminants by Breeding Low Methanogenic Forages Utilizing Haplotype Variation.</title>
        <authorList>
            <person name="Kaur P."/>
            <person name="Appels R."/>
            <person name="Bayer P.E."/>
            <person name="Keeble-Gagnere G."/>
            <person name="Wang J."/>
            <person name="Hirakawa H."/>
            <person name="Shirasawa K."/>
            <person name="Vercoe P."/>
            <person name="Stefanova K."/>
            <person name="Durmic Z."/>
            <person name="Nichols P."/>
            <person name="Revell C."/>
            <person name="Isobe S.N."/>
            <person name="Edwards D."/>
            <person name="Erskine W."/>
        </authorList>
    </citation>
    <scope>NUCLEOTIDE SEQUENCE [LARGE SCALE GENOMIC DNA]</scope>
    <source>
        <strain evidence="9">cv. Daliak</strain>
    </source>
</reference>
<dbReference type="InterPro" id="IPR042197">
    <property type="entry name" value="Apaf_helical"/>
</dbReference>
<dbReference type="Pfam" id="PF23598">
    <property type="entry name" value="LRR_14"/>
    <property type="match status" value="1"/>
</dbReference>
<dbReference type="Pfam" id="PF00931">
    <property type="entry name" value="NB-ARC"/>
    <property type="match status" value="1"/>
</dbReference>
<feature type="domain" description="NB-ARC" evidence="4">
    <location>
        <begin position="181"/>
        <end position="354"/>
    </location>
</feature>
<evidence type="ECO:0008006" key="10">
    <source>
        <dbReference type="Google" id="ProtNLM"/>
    </source>
</evidence>
<name>A0A2Z6N912_TRISU</name>
<dbReference type="InterPro" id="IPR036388">
    <property type="entry name" value="WH-like_DNA-bd_sf"/>
</dbReference>
<feature type="domain" description="Disease resistance R13L4/SHOC-2-like LRR" evidence="7">
    <location>
        <begin position="560"/>
        <end position="895"/>
    </location>
</feature>
<dbReference type="Gene3D" id="1.10.8.430">
    <property type="entry name" value="Helical domain of apoptotic protease-activating factors"/>
    <property type="match status" value="1"/>
</dbReference>
<keyword evidence="1" id="KW-0677">Repeat</keyword>
<dbReference type="FunFam" id="1.10.10.10:FF:000322">
    <property type="entry name" value="Probable disease resistance protein At1g63360"/>
    <property type="match status" value="1"/>
</dbReference>
<dbReference type="SUPFAM" id="SSF52058">
    <property type="entry name" value="L domain-like"/>
    <property type="match status" value="1"/>
</dbReference>
<dbReference type="InterPro" id="IPR044974">
    <property type="entry name" value="Disease_R_plants"/>
</dbReference>
<dbReference type="AlphaFoldDB" id="A0A2Z6N912"/>
<feature type="domain" description="Disease resistance N-terminal" evidence="5">
    <location>
        <begin position="5"/>
        <end position="95"/>
    </location>
</feature>
<evidence type="ECO:0000313" key="9">
    <source>
        <dbReference type="Proteomes" id="UP000242715"/>
    </source>
</evidence>
<dbReference type="CDD" id="cd14798">
    <property type="entry name" value="RX-CC_like"/>
    <property type="match status" value="1"/>
</dbReference>
<evidence type="ECO:0000259" key="7">
    <source>
        <dbReference type="Pfam" id="PF23598"/>
    </source>
</evidence>
<dbReference type="EMBL" id="DF973852">
    <property type="protein sequence ID" value="GAU41204.1"/>
    <property type="molecule type" value="Genomic_DNA"/>
</dbReference>
<dbReference type="InterPro" id="IPR058922">
    <property type="entry name" value="WHD_DRP"/>
</dbReference>
<evidence type="ECO:0000256" key="3">
    <source>
        <dbReference type="ARBA" id="ARBA00022821"/>
    </source>
</evidence>
<dbReference type="OrthoDB" id="598235at2759"/>
<dbReference type="InterPro" id="IPR032675">
    <property type="entry name" value="LRR_dom_sf"/>
</dbReference>
<evidence type="ECO:0000259" key="6">
    <source>
        <dbReference type="Pfam" id="PF23559"/>
    </source>
</evidence>
<keyword evidence="2" id="KW-0547">Nucleotide-binding</keyword>
<dbReference type="InterPro" id="IPR055414">
    <property type="entry name" value="LRR_R13L4/SHOC2-like"/>
</dbReference>
<gene>
    <name evidence="8" type="ORF">TSUD_128800</name>
</gene>
<feature type="domain" description="Disease resistance protein winged helix" evidence="6">
    <location>
        <begin position="444"/>
        <end position="515"/>
    </location>
</feature>
<dbReference type="Gene3D" id="3.40.50.300">
    <property type="entry name" value="P-loop containing nucleotide triphosphate hydrolases"/>
    <property type="match status" value="1"/>
</dbReference>
<evidence type="ECO:0000259" key="4">
    <source>
        <dbReference type="Pfam" id="PF00931"/>
    </source>
</evidence>
<dbReference type="PANTHER" id="PTHR23155">
    <property type="entry name" value="DISEASE RESISTANCE PROTEIN RP"/>
    <property type="match status" value="1"/>
</dbReference>
<evidence type="ECO:0000313" key="8">
    <source>
        <dbReference type="EMBL" id="GAU41204.1"/>
    </source>
</evidence>
<evidence type="ECO:0000259" key="5">
    <source>
        <dbReference type="Pfam" id="PF18052"/>
    </source>
</evidence>
<dbReference type="SUPFAM" id="SSF52540">
    <property type="entry name" value="P-loop containing nucleoside triphosphate hydrolases"/>
    <property type="match status" value="1"/>
</dbReference>
<dbReference type="GO" id="GO:0043531">
    <property type="term" value="F:ADP binding"/>
    <property type="evidence" value="ECO:0007669"/>
    <property type="project" value="InterPro"/>
</dbReference>
<dbReference type="InterPro" id="IPR027417">
    <property type="entry name" value="P-loop_NTPase"/>
</dbReference>
<dbReference type="FunFam" id="3.40.50.300:FF:001091">
    <property type="entry name" value="Probable disease resistance protein At1g61300"/>
    <property type="match status" value="1"/>
</dbReference>
<keyword evidence="9" id="KW-1185">Reference proteome</keyword>
<dbReference type="Gene3D" id="1.20.5.4130">
    <property type="match status" value="1"/>
</dbReference>
<evidence type="ECO:0000256" key="2">
    <source>
        <dbReference type="ARBA" id="ARBA00022741"/>
    </source>
</evidence>
<dbReference type="Pfam" id="PF18052">
    <property type="entry name" value="Rx_N"/>
    <property type="match status" value="1"/>
</dbReference>
<keyword evidence="3" id="KW-0611">Plant defense</keyword>
<dbReference type="PANTHER" id="PTHR23155:SF1052">
    <property type="entry name" value="DISEASE RESISTANCE PROTEIN RPM1"/>
    <property type="match status" value="1"/>
</dbReference>
<dbReference type="PRINTS" id="PR00364">
    <property type="entry name" value="DISEASERSIST"/>
</dbReference>
<dbReference type="Gene3D" id="3.80.10.10">
    <property type="entry name" value="Ribonuclease Inhibitor"/>
    <property type="match status" value="1"/>
</dbReference>
<proteinExistence type="predicted"/>
<dbReference type="InterPro" id="IPR038005">
    <property type="entry name" value="RX-like_CC"/>
</dbReference>
<dbReference type="Gene3D" id="1.10.10.10">
    <property type="entry name" value="Winged helix-like DNA-binding domain superfamily/Winged helix DNA-binding domain"/>
    <property type="match status" value="1"/>
</dbReference>
<protein>
    <recommendedName>
        <fullName evidence="10">NB-ARC domain-containing protein</fullName>
    </recommendedName>
</protein>
<evidence type="ECO:0000256" key="1">
    <source>
        <dbReference type="ARBA" id="ARBA00022737"/>
    </source>
</evidence>
<dbReference type="InterPro" id="IPR002182">
    <property type="entry name" value="NB-ARC"/>
</dbReference>
<dbReference type="GO" id="GO:0098542">
    <property type="term" value="P:defense response to other organism"/>
    <property type="evidence" value="ECO:0007669"/>
    <property type="project" value="TreeGrafter"/>
</dbReference>